<reference evidence="2" key="1">
    <citation type="submission" date="2021-12" db="EMBL/GenBank/DDBJ databases">
        <title>Prjna785345.</title>
        <authorList>
            <person name="Rujirawat T."/>
            <person name="Krajaejun T."/>
        </authorList>
    </citation>
    <scope>NUCLEOTIDE SEQUENCE</scope>
    <source>
        <strain evidence="2">Pi057C3</strain>
    </source>
</reference>
<feature type="region of interest" description="Disordered" evidence="1">
    <location>
        <begin position="28"/>
        <end position="53"/>
    </location>
</feature>
<gene>
    <name evidence="2" type="ORF">P43SY_009446</name>
</gene>
<evidence type="ECO:0000313" key="2">
    <source>
        <dbReference type="EMBL" id="KAJ0403953.1"/>
    </source>
</evidence>
<organism evidence="2 3">
    <name type="scientific">Pythium insidiosum</name>
    <name type="common">Pythiosis disease agent</name>
    <dbReference type="NCBI Taxonomy" id="114742"/>
    <lineage>
        <taxon>Eukaryota</taxon>
        <taxon>Sar</taxon>
        <taxon>Stramenopiles</taxon>
        <taxon>Oomycota</taxon>
        <taxon>Peronosporomycetes</taxon>
        <taxon>Pythiales</taxon>
        <taxon>Pythiaceae</taxon>
        <taxon>Pythium</taxon>
    </lineage>
</organism>
<protein>
    <submittedName>
        <fullName evidence="2">Uncharacterized protein</fullName>
    </submittedName>
</protein>
<dbReference type="Proteomes" id="UP001209570">
    <property type="component" value="Unassembled WGS sequence"/>
</dbReference>
<sequence>MDEREFQRVLERFPVVRKKTHVRVEWNSMYDSDDSSQRHPAPNNAASSLHQSAGISASDSTAVALRKFLEAYFPSPDALQIQREVEKAQRDFLAGLNLEDIDDMCAQFVKAT</sequence>
<feature type="compositionally biased region" description="Polar residues" evidence="1">
    <location>
        <begin position="44"/>
        <end position="53"/>
    </location>
</feature>
<proteinExistence type="predicted"/>
<evidence type="ECO:0000313" key="3">
    <source>
        <dbReference type="Proteomes" id="UP001209570"/>
    </source>
</evidence>
<evidence type="ECO:0000256" key="1">
    <source>
        <dbReference type="SAM" id="MobiDB-lite"/>
    </source>
</evidence>
<dbReference type="EMBL" id="JAKCXM010000072">
    <property type="protein sequence ID" value="KAJ0403953.1"/>
    <property type="molecule type" value="Genomic_DNA"/>
</dbReference>
<accession>A0AAD5Q7W8</accession>
<comment type="caution">
    <text evidence="2">The sequence shown here is derived from an EMBL/GenBank/DDBJ whole genome shotgun (WGS) entry which is preliminary data.</text>
</comment>
<dbReference type="AlphaFoldDB" id="A0AAD5Q7W8"/>
<keyword evidence="3" id="KW-1185">Reference proteome</keyword>
<name>A0AAD5Q7W8_PYTIN</name>